<dbReference type="GO" id="GO:0005737">
    <property type="term" value="C:cytoplasm"/>
    <property type="evidence" value="ECO:0007669"/>
    <property type="project" value="TreeGrafter"/>
</dbReference>
<evidence type="ECO:0000256" key="8">
    <source>
        <dbReference type="PIRSR" id="PIRSR601577-1"/>
    </source>
</evidence>
<comment type="similarity">
    <text evidence="1 10">Belongs to the peptidase M8 family.</text>
</comment>
<feature type="binding site" evidence="9">
    <location>
        <position position="329"/>
    </location>
    <ligand>
        <name>Zn(2+)</name>
        <dbReference type="ChEBI" id="CHEBI:29105"/>
        <note>catalytic</note>
    </ligand>
</feature>
<evidence type="ECO:0000256" key="2">
    <source>
        <dbReference type="ARBA" id="ARBA00022670"/>
    </source>
</evidence>
<dbReference type="AlphaFoldDB" id="K1QPI2"/>
<dbReference type="GO" id="GO:0007155">
    <property type="term" value="P:cell adhesion"/>
    <property type="evidence" value="ECO:0007669"/>
    <property type="project" value="InterPro"/>
</dbReference>
<dbReference type="GO" id="GO:0046872">
    <property type="term" value="F:metal ion binding"/>
    <property type="evidence" value="ECO:0007669"/>
    <property type="project" value="UniProtKB-KW"/>
</dbReference>
<dbReference type="EC" id="3.4.24.-" evidence="10"/>
<reference evidence="11" key="1">
    <citation type="journal article" date="2012" name="Nature">
        <title>The oyster genome reveals stress adaptation and complexity of shell formation.</title>
        <authorList>
            <person name="Zhang G."/>
            <person name="Fang X."/>
            <person name="Guo X."/>
            <person name="Li L."/>
            <person name="Luo R."/>
            <person name="Xu F."/>
            <person name="Yang P."/>
            <person name="Zhang L."/>
            <person name="Wang X."/>
            <person name="Qi H."/>
            <person name="Xiong Z."/>
            <person name="Que H."/>
            <person name="Xie Y."/>
            <person name="Holland P.W."/>
            <person name="Paps J."/>
            <person name="Zhu Y."/>
            <person name="Wu F."/>
            <person name="Chen Y."/>
            <person name="Wang J."/>
            <person name="Peng C."/>
            <person name="Meng J."/>
            <person name="Yang L."/>
            <person name="Liu J."/>
            <person name="Wen B."/>
            <person name="Zhang N."/>
            <person name="Huang Z."/>
            <person name="Zhu Q."/>
            <person name="Feng Y."/>
            <person name="Mount A."/>
            <person name="Hedgecock D."/>
            <person name="Xu Z."/>
            <person name="Liu Y."/>
            <person name="Domazet-Loso T."/>
            <person name="Du Y."/>
            <person name="Sun X."/>
            <person name="Zhang S."/>
            <person name="Liu B."/>
            <person name="Cheng P."/>
            <person name="Jiang X."/>
            <person name="Li J."/>
            <person name="Fan D."/>
            <person name="Wang W."/>
            <person name="Fu W."/>
            <person name="Wang T."/>
            <person name="Wang B."/>
            <person name="Zhang J."/>
            <person name="Peng Z."/>
            <person name="Li Y."/>
            <person name="Li N."/>
            <person name="Wang J."/>
            <person name="Chen M."/>
            <person name="He Y."/>
            <person name="Tan F."/>
            <person name="Song X."/>
            <person name="Zheng Q."/>
            <person name="Huang R."/>
            <person name="Yang H."/>
            <person name="Du X."/>
            <person name="Chen L."/>
            <person name="Yang M."/>
            <person name="Gaffney P.M."/>
            <person name="Wang S."/>
            <person name="Luo L."/>
            <person name="She Z."/>
            <person name="Ming Y."/>
            <person name="Huang W."/>
            <person name="Zhang S."/>
            <person name="Huang B."/>
            <person name="Zhang Y."/>
            <person name="Qu T."/>
            <person name="Ni P."/>
            <person name="Miao G."/>
            <person name="Wang J."/>
            <person name="Wang Q."/>
            <person name="Steinberg C.E."/>
            <person name="Wang H."/>
            <person name="Li N."/>
            <person name="Qian L."/>
            <person name="Zhang G."/>
            <person name="Li Y."/>
            <person name="Yang H."/>
            <person name="Liu X."/>
            <person name="Wang J."/>
            <person name="Yin Y."/>
            <person name="Wang J."/>
        </authorList>
    </citation>
    <scope>NUCLEOTIDE SEQUENCE [LARGE SCALE GENOMIC DNA]</scope>
    <source>
        <strain evidence="11">05x7-T-G4-1.051#20</strain>
    </source>
</reference>
<keyword evidence="2 10" id="KW-0645">Protease</keyword>
<proteinExistence type="inferred from homology"/>
<evidence type="ECO:0000256" key="7">
    <source>
        <dbReference type="ARBA" id="ARBA00039717"/>
    </source>
</evidence>
<evidence type="ECO:0000256" key="9">
    <source>
        <dbReference type="PIRSR" id="PIRSR601577-2"/>
    </source>
</evidence>
<accession>K1QPI2</accession>
<dbReference type="GO" id="GO:0004222">
    <property type="term" value="F:metalloendopeptidase activity"/>
    <property type="evidence" value="ECO:0007669"/>
    <property type="project" value="UniProtKB-UniRule"/>
</dbReference>
<keyword evidence="6 9" id="KW-0482">Metalloprotease</keyword>
<comment type="cofactor">
    <cofactor evidence="9 10">
        <name>Zn(2+)</name>
        <dbReference type="ChEBI" id="CHEBI:29105"/>
    </cofactor>
    <text evidence="9 10">Binds 1 zinc ion per subunit.</text>
</comment>
<evidence type="ECO:0000313" key="11">
    <source>
        <dbReference type="EMBL" id="EKC23401.1"/>
    </source>
</evidence>
<dbReference type="FunFam" id="3.90.132.10:FF:000001">
    <property type="entry name" value="leishmanolysin-like peptidase isoform X2"/>
    <property type="match status" value="1"/>
</dbReference>
<dbReference type="InterPro" id="IPR001577">
    <property type="entry name" value="Peptidase_M8"/>
</dbReference>
<evidence type="ECO:0000256" key="10">
    <source>
        <dbReference type="RuleBase" id="RU366077"/>
    </source>
</evidence>
<dbReference type="Gene3D" id="2.30.34.10">
    <property type="entry name" value="Leishmanolysin domain 4"/>
    <property type="match status" value="1"/>
</dbReference>
<evidence type="ECO:0000256" key="5">
    <source>
        <dbReference type="ARBA" id="ARBA00022833"/>
    </source>
</evidence>
<dbReference type="SUPFAM" id="SSF55486">
    <property type="entry name" value="Metalloproteases ('zincins'), catalytic domain"/>
    <property type="match status" value="1"/>
</dbReference>
<keyword evidence="4 10" id="KW-0378">Hydrolase</keyword>
<evidence type="ECO:0000256" key="3">
    <source>
        <dbReference type="ARBA" id="ARBA00022723"/>
    </source>
</evidence>
<dbReference type="Pfam" id="PF01457">
    <property type="entry name" value="Peptidase_M8"/>
    <property type="match status" value="2"/>
</dbReference>
<gene>
    <name evidence="11" type="ORF">CGI_10019619</name>
</gene>
<keyword evidence="3 9" id="KW-0479">Metal-binding</keyword>
<keyword evidence="5 9" id="KW-0862">Zinc</keyword>
<name>K1QPI2_MAGGI</name>
<feature type="active site" evidence="8">
    <location>
        <position position="222"/>
    </location>
</feature>
<dbReference type="GO" id="GO:0006508">
    <property type="term" value="P:proteolysis"/>
    <property type="evidence" value="ECO:0007669"/>
    <property type="project" value="UniProtKB-KW"/>
</dbReference>
<dbReference type="Gene3D" id="3.10.170.20">
    <property type="match status" value="1"/>
</dbReference>
<evidence type="ECO:0000256" key="1">
    <source>
        <dbReference type="ARBA" id="ARBA00005860"/>
    </source>
</evidence>
<organism evidence="11">
    <name type="scientific">Magallana gigas</name>
    <name type="common">Pacific oyster</name>
    <name type="synonym">Crassostrea gigas</name>
    <dbReference type="NCBI Taxonomy" id="29159"/>
    <lineage>
        <taxon>Eukaryota</taxon>
        <taxon>Metazoa</taxon>
        <taxon>Spiralia</taxon>
        <taxon>Lophotrochozoa</taxon>
        <taxon>Mollusca</taxon>
        <taxon>Bivalvia</taxon>
        <taxon>Autobranchia</taxon>
        <taxon>Pteriomorphia</taxon>
        <taxon>Ostreida</taxon>
        <taxon>Ostreoidea</taxon>
        <taxon>Ostreidae</taxon>
        <taxon>Magallana</taxon>
    </lineage>
</organism>
<protein>
    <recommendedName>
        <fullName evidence="7 10">Leishmanolysin-like peptidase</fullName>
        <ecNumber evidence="10">3.4.24.-</ecNumber>
    </recommendedName>
</protein>
<dbReference type="MEROPS" id="M08.002"/>
<dbReference type="HOGENOM" id="CLU_023820_1_0_1"/>
<dbReference type="PANTHER" id="PTHR10942">
    <property type="entry name" value="LEISHMANOLYSIN-LIKE PEPTIDASE"/>
    <property type="match status" value="1"/>
</dbReference>
<evidence type="ECO:0000256" key="4">
    <source>
        <dbReference type="ARBA" id="ARBA00022801"/>
    </source>
</evidence>
<dbReference type="Gene3D" id="2.10.55.10">
    <property type="entry name" value="Leishmanolysin domain 3"/>
    <property type="match status" value="1"/>
</dbReference>
<dbReference type="EMBL" id="JH819024">
    <property type="protein sequence ID" value="EKC23401.1"/>
    <property type="molecule type" value="Genomic_DNA"/>
</dbReference>
<dbReference type="GO" id="GO:0016020">
    <property type="term" value="C:membrane"/>
    <property type="evidence" value="ECO:0007669"/>
    <property type="project" value="InterPro"/>
</dbReference>
<feature type="binding site" evidence="9">
    <location>
        <position position="225"/>
    </location>
    <ligand>
        <name>Zn(2+)</name>
        <dbReference type="ChEBI" id="CHEBI:29105"/>
        <note>catalytic</note>
    </ligand>
</feature>
<dbReference type="FunCoup" id="K1QPI2">
    <property type="interactions" value="738"/>
</dbReference>
<dbReference type="InParanoid" id="K1QPI2"/>
<sequence length="650" mass="73800">MVCLWGLAMSGEDCIHRPPTPEEVVYDVKLDDDHINITKRSVHEKLRIRTIIDSSIKNLPYSHQSLINTLVQEAVQYWQNALKVKLSWASTIRLNRGCVKNMVLYNGGSRYCSDFCSPTTTCGDFVIPEDHLNQCYYHDPKTGQFRSSGQAGKGVTNADFILYVAALSSVKCQHAKTIAYAAHCQQEIVLDRPVAGYISICPDSVSTRSHDVTQLLSTMKHEILHALGFSAGLYAFFRDQFGNPLTPRDPDSNKPRSIDTEYKFYMWSNRVMREVVRYGWKTAQGRRNKRVNMIVTPAVQREVRRHFNCPTLEGAEVENQGIYGTSITHWEKRLFENEVMTGTYTQNPVVSRVTLALMEDTGWYQVNYNLAEDLEWGKNLGCDFVKKSCMEWMDLHPPPAQDMHPFCKQIRQGMLKTDCTRDRRAVAFCNLVTYSGPLPPEYQYFTSTSGVQWSGDYQRLGGAVELADYCPYLQEFIWRDKEESIRDSRCFLAGNVPVGSANFYGEYFGSDSVCVNHGSSWSFRQCNRLIFPTHHGSGCYRFECSNTAGLVLYVQGMSYQCLQAGQTIRVRYASKHYLHDGSIVCPYCPDVCQSKGVVCPRQAVPYDVVTNNLPDLRVPCGAISYLSDRSRNLIIAFDLIHSFGFNLVGM</sequence>
<evidence type="ECO:0000256" key="6">
    <source>
        <dbReference type="ARBA" id="ARBA00023049"/>
    </source>
</evidence>
<dbReference type="Gene3D" id="3.90.132.10">
    <property type="entry name" value="Leishmanolysin , domain 2"/>
    <property type="match status" value="1"/>
</dbReference>
<dbReference type="PANTHER" id="PTHR10942:SF0">
    <property type="entry name" value="LEISHMANOLYSIN-LIKE PEPTIDASE"/>
    <property type="match status" value="1"/>
</dbReference>
<feature type="binding site" evidence="9">
    <location>
        <position position="221"/>
    </location>
    <ligand>
        <name>Zn(2+)</name>
        <dbReference type="ChEBI" id="CHEBI:29105"/>
        <note>catalytic</note>
    </ligand>
</feature>